<dbReference type="EMBL" id="DLUI01000085">
    <property type="protein sequence ID" value="DAB38414.1"/>
    <property type="molecule type" value="Genomic_DNA"/>
</dbReference>
<dbReference type="Pfam" id="PF13624">
    <property type="entry name" value="SurA_N_3"/>
    <property type="match status" value="1"/>
</dbReference>
<keyword evidence="4 8" id="KW-1133">Transmembrane helix</keyword>
<proteinExistence type="inferred from homology"/>
<feature type="domain" description="PpiC" evidence="9">
    <location>
        <begin position="239"/>
        <end position="362"/>
    </location>
</feature>
<dbReference type="GO" id="GO:0003755">
    <property type="term" value="F:peptidyl-prolyl cis-trans isomerase activity"/>
    <property type="evidence" value="ECO:0007669"/>
    <property type="project" value="InterPro"/>
</dbReference>
<dbReference type="GO" id="GO:0005886">
    <property type="term" value="C:plasma membrane"/>
    <property type="evidence" value="ECO:0007669"/>
    <property type="project" value="UniProtKB-SubCell"/>
</dbReference>
<dbReference type="Gene3D" id="1.10.4030.10">
    <property type="entry name" value="Porin chaperone SurA, peptide-binding domain"/>
    <property type="match status" value="1"/>
</dbReference>
<dbReference type="PANTHER" id="PTHR47529">
    <property type="entry name" value="PEPTIDYL-PROLYL CIS-TRANS ISOMERASE D"/>
    <property type="match status" value="1"/>
</dbReference>
<comment type="similarity">
    <text evidence="7">Belongs to the PpiD chaperone family.</text>
</comment>
<dbReference type="AlphaFoldDB" id="A0A2D3WL04"/>
<dbReference type="Proteomes" id="UP000228859">
    <property type="component" value="Unassembled WGS sequence"/>
</dbReference>
<evidence type="ECO:0000313" key="10">
    <source>
        <dbReference type="EMBL" id="DAB38414.1"/>
    </source>
</evidence>
<evidence type="ECO:0000259" key="9">
    <source>
        <dbReference type="Pfam" id="PF13145"/>
    </source>
</evidence>
<evidence type="ECO:0000256" key="7">
    <source>
        <dbReference type="ARBA" id="ARBA00038408"/>
    </source>
</evidence>
<evidence type="ECO:0000256" key="6">
    <source>
        <dbReference type="ARBA" id="ARBA00023186"/>
    </source>
</evidence>
<gene>
    <name evidence="10" type="ORF">CFH83_06085</name>
</gene>
<keyword evidence="3 8" id="KW-0812">Transmembrane</keyword>
<keyword evidence="5 8" id="KW-0472">Membrane</keyword>
<dbReference type="RefSeq" id="WP_294893432.1">
    <property type="nucleotide sequence ID" value="NZ_DLUI01000085.1"/>
</dbReference>
<evidence type="ECO:0000256" key="8">
    <source>
        <dbReference type="SAM" id="Phobius"/>
    </source>
</evidence>
<evidence type="ECO:0000256" key="4">
    <source>
        <dbReference type="ARBA" id="ARBA00022989"/>
    </source>
</evidence>
<evidence type="ECO:0000256" key="5">
    <source>
        <dbReference type="ARBA" id="ARBA00023136"/>
    </source>
</evidence>
<reference evidence="10 11" key="1">
    <citation type="journal article" date="2017" name="Front. Microbiol.">
        <title>Comparative Genomic Analysis of the Class Epsilonproteobacteria and Proposed Reclassification to Epsilonbacteraeota (phyl. nov.).</title>
        <authorList>
            <person name="Waite D.W."/>
            <person name="Vanwonterghem I."/>
            <person name="Rinke C."/>
            <person name="Parks D.H."/>
            <person name="Zhang Y."/>
            <person name="Takai K."/>
            <person name="Sievert S.M."/>
            <person name="Simon J."/>
            <person name="Campbell B.J."/>
            <person name="Hanson T.E."/>
            <person name="Woyke T."/>
            <person name="Klotz M.G."/>
            <person name="Hugenholtz P."/>
        </authorList>
    </citation>
    <scope>NUCLEOTIDE SEQUENCE [LARGE SCALE GENOMIC DNA]</scope>
    <source>
        <strain evidence="10">UBA12443</strain>
    </source>
</reference>
<dbReference type="PANTHER" id="PTHR47529:SF1">
    <property type="entry name" value="PERIPLASMIC CHAPERONE PPID"/>
    <property type="match status" value="1"/>
</dbReference>
<accession>A0A2D3WL04</accession>
<comment type="subcellular location">
    <subcellularLocation>
        <location evidence="1">Cell membrane</location>
        <topology evidence="1">Single-pass type II membrane protein</topology>
    </subcellularLocation>
</comment>
<comment type="caution">
    <text evidence="10">The sequence shown here is derived from an EMBL/GenBank/DDBJ whole genome shotgun (WGS) entry which is preliminary data.</text>
</comment>
<keyword evidence="2" id="KW-1003">Cell membrane</keyword>
<evidence type="ECO:0000256" key="3">
    <source>
        <dbReference type="ARBA" id="ARBA00022692"/>
    </source>
</evidence>
<evidence type="ECO:0000313" key="11">
    <source>
        <dbReference type="Proteomes" id="UP000228859"/>
    </source>
</evidence>
<organism evidence="10 11">
    <name type="scientific">Sulfuricurvum kujiense</name>
    <dbReference type="NCBI Taxonomy" id="148813"/>
    <lineage>
        <taxon>Bacteria</taxon>
        <taxon>Pseudomonadati</taxon>
        <taxon>Campylobacterota</taxon>
        <taxon>Epsilonproteobacteria</taxon>
        <taxon>Campylobacterales</taxon>
        <taxon>Sulfurimonadaceae</taxon>
        <taxon>Sulfuricurvum</taxon>
    </lineage>
</organism>
<keyword evidence="10" id="KW-0413">Isomerase</keyword>
<dbReference type="InterPro" id="IPR052029">
    <property type="entry name" value="PpiD_chaperone"/>
</dbReference>
<dbReference type="InterPro" id="IPR027304">
    <property type="entry name" value="Trigger_fact/SurA_dom_sf"/>
</dbReference>
<dbReference type="SUPFAM" id="SSF109998">
    <property type="entry name" value="Triger factor/SurA peptide-binding domain-like"/>
    <property type="match status" value="1"/>
</dbReference>
<dbReference type="Pfam" id="PF13145">
    <property type="entry name" value="Rotamase_2"/>
    <property type="match status" value="1"/>
</dbReference>
<sequence length="488" mass="54511">MITWMQRHRKYLVITIWISTIAFIGAGFVGWGQYSYGDKAGAVAKVGDISITSGELQKSYSNLFNQYNQLFQGKFDEKQAQQFGLQRQALRQLVNQALVLNLAQSYGLMVTDEELWNVIKSQPVFAKEGTFDKTIYAEALKQNNLTIKEYEESMKKELLIQKTLYLLSSGSKAIEEKALGNALGISDKINYKILTPNMITLTPTEGELKALWGKHSKEFKTSPSFEISYVTQALITATPSAKEISDYYDMNRQMLKDTSGKILTLVEAQSIIIAALHDKATEKEALRLYIDFKKGALKAGVTPQKVTLSAETSAFDPELTKEIMGLNDQKPFLKPRKVGNDYIIVKLDKMDPSRTKTYEEAKTDVIALYMSEAKKSKLQELAQNSYKTFSGSGTDFLSRADSAKIAGLSAQEGSEFLNKLFASKQKQGFITLESGNVILYNVLEQKLLQDKTLADANAVLKLKGSLLDQGLIKTLESKYPVEIYVEGI</sequence>
<keyword evidence="6" id="KW-0143">Chaperone</keyword>
<name>A0A2D3WL04_9BACT</name>
<protein>
    <submittedName>
        <fullName evidence="10">Peptidylprolyl isomerase</fullName>
    </submittedName>
</protein>
<dbReference type="InterPro" id="IPR000297">
    <property type="entry name" value="PPIase_PpiC"/>
</dbReference>
<feature type="transmembrane region" description="Helical" evidence="8">
    <location>
        <begin position="12"/>
        <end position="31"/>
    </location>
</feature>
<evidence type="ECO:0000256" key="1">
    <source>
        <dbReference type="ARBA" id="ARBA00004401"/>
    </source>
</evidence>
<evidence type="ECO:0000256" key="2">
    <source>
        <dbReference type="ARBA" id="ARBA00022475"/>
    </source>
</evidence>